<dbReference type="GO" id="GO:0042575">
    <property type="term" value="C:DNA polymerase complex"/>
    <property type="evidence" value="ECO:0007669"/>
    <property type="project" value="UniProtKB-ARBA"/>
</dbReference>
<dbReference type="Gene3D" id="3.30.420.10">
    <property type="entry name" value="Ribonuclease H-like superfamily/Ribonuclease H"/>
    <property type="match status" value="1"/>
</dbReference>
<dbReference type="PANTHER" id="PTHR47331:SF1">
    <property type="entry name" value="GAG-LIKE PROTEIN"/>
    <property type="match status" value="1"/>
</dbReference>
<keyword evidence="3" id="KW-1185">Reference proteome</keyword>
<comment type="caution">
    <text evidence="2">The sequence shown here is derived from an EMBL/GenBank/DDBJ whole genome shotgun (WGS) entry which is preliminary data.</text>
</comment>
<dbReference type="Proteomes" id="UP000283509">
    <property type="component" value="Unassembled WGS sequence"/>
</dbReference>
<reference evidence="2 3" key="2">
    <citation type="submission" date="2019-01" db="EMBL/GenBank/DDBJ databases">
        <title>The decoding of complex shrimp genome reveals the adaptation for benthos swimmer, frequently molting mechanism and breeding impact on genome.</title>
        <authorList>
            <person name="Sun Y."/>
            <person name="Gao Y."/>
            <person name="Yu Y."/>
        </authorList>
    </citation>
    <scope>NUCLEOTIDE SEQUENCE [LARGE SCALE GENOMIC DNA]</scope>
    <source>
        <tissue evidence="2">Muscle</tissue>
    </source>
</reference>
<dbReference type="InterPro" id="IPR008042">
    <property type="entry name" value="Retrotrans_Pao"/>
</dbReference>
<proteinExistence type="predicted"/>
<sequence length="687" mass="78714">MPHHAVRHPTKLKVRVVYDLKAKFNGTSLNDHLLQGPDLTNPLIGVLMRFRHGHYAVTADIEEMFYQVKVPLEDRDVFRFLWWSDGDINKPVSDYRMNVHVFGARSSPSCVNYALRKTAEDHGGWRLNQWTANNKDVLKKIPESERDASVASLDLNASQSGYGTASYLKMVNASERVYCTLVMARARVAPLKPTTIPRLELTAATVAARMDCKLRKELGLKLEDSVFWTDSTSVLKYLFNQKARYHTFVANRVNLIRELSSASAWRYVDTKSNPADLASRGLDVDTFLTSEMWIRGPRFLHEPESSWPQVPEDVKHGSLEDDVEVKVSVMVCETVTTVMSFIEEFASRFSNWQKFVRCHAWVRRFLKRNQMGVQASSKIVRLRPFLQDGLLRVGGRLRHSGRHFNATHPIILPNKSSLVKLMSIEVMDSMETDSFINALRRFTARRGPVKSIRSDNGTNLVGAEKVLRQELQLLDQTAICDTMSTRGISWCFNPPHASHFGGVWERQIRSIRRVLSGICYQQTLTDDSLHTLFCEVEAIINGRPLTRVTDDPDCLQPLTPSMLLNLKGSPGPVMNTDNKNLYARRRWKQVQYLADLFWKRWSKEYLPLLQERQKWNIKRRDVKKGDIVLALDERLPRGTWPLARVIEVMCDSDGHVRSAKLKTVSGEYIRPISKMCLLLESEINTEN</sequence>
<dbReference type="Pfam" id="PF18701">
    <property type="entry name" value="DUF5641"/>
    <property type="match status" value="1"/>
</dbReference>
<organism evidence="2 3">
    <name type="scientific">Penaeus vannamei</name>
    <name type="common">Whiteleg shrimp</name>
    <name type="synonym">Litopenaeus vannamei</name>
    <dbReference type="NCBI Taxonomy" id="6689"/>
    <lineage>
        <taxon>Eukaryota</taxon>
        <taxon>Metazoa</taxon>
        <taxon>Ecdysozoa</taxon>
        <taxon>Arthropoda</taxon>
        <taxon>Crustacea</taxon>
        <taxon>Multicrustacea</taxon>
        <taxon>Malacostraca</taxon>
        <taxon>Eumalacostraca</taxon>
        <taxon>Eucarida</taxon>
        <taxon>Decapoda</taxon>
        <taxon>Dendrobranchiata</taxon>
        <taxon>Penaeoidea</taxon>
        <taxon>Penaeidae</taxon>
        <taxon>Penaeus</taxon>
    </lineage>
</organism>
<reference evidence="2 3" key="1">
    <citation type="submission" date="2018-04" db="EMBL/GenBank/DDBJ databases">
        <authorList>
            <person name="Zhang X."/>
            <person name="Yuan J."/>
            <person name="Li F."/>
            <person name="Xiang J."/>
        </authorList>
    </citation>
    <scope>NUCLEOTIDE SEQUENCE [LARGE SCALE GENOMIC DNA]</scope>
    <source>
        <tissue evidence="2">Muscle</tissue>
    </source>
</reference>
<accession>A0A423TQW1</accession>
<evidence type="ECO:0000313" key="2">
    <source>
        <dbReference type="EMBL" id="ROT78831.1"/>
    </source>
</evidence>
<evidence type="ECO:0000313" key="3">
    <source>
        <dbReference type="Proteomes" id="UP000283509"/>
    </source>
</evidence>
<dbReference type="GO" id="GO:0003676">
    <property type="term" value="F:nucleic acid binding"/>
    <property type="evidence" value="ECO:0007669"/>
    <property type="project" value="InterPro"/>
</dbReference>
<dbReference type="InterPro" id="IPR040676">
    <property type="entry name" value="DUF5641"/>
</dbReference>
<dbReference type="SUPFAM" id="SSF53098">
    <property type="entry name" value="Ribonuclease H-like"/>
    <property type="match status" value="1"/>
</dbReference>
<dbReference type="InterPro" id="IPR036397">
    <property type="entry name" value="RNaseH_sf"/>
</dbReference>
<evidence type="ECO:0000259" key="1">
    <source>
        <dbReference type="Pfam" id="PF18701"/>
    </source>
</evidence>
<name>A0A423TQW1_PENVA</name>
<dbReference type="InterPro" id="IPR012337">
    <property type="entry name" value="RNaseH-like_sf"/>
</dbReference>
<protein>
    <recommendedName>
        <fullName evidence="1">DUF5641 domain-containing protein</fullName>
    </recommendedName>
</protein>
<dbReference type="SUPFAM" id="SSF56672">
    <property type="entry name" value="DNA/RNA polymerases"/>
    <property type="match status" value="1"/>
</dbReference>
<dbReference type="OrthoDB" id="6434680at2759"/>
<dbReference type="AlphaFoldDB" id="A0A423TQW1"/>
<dbReference type="InterPro" id="IPR043502">
    <property type="entry name" value="DNA/RNA_pol_sf"/>
</dbReference>
<dbReference type="EMBL" id="QCYY01001327">
    <property type="protein sequence ID" value="ROT78831.1"/>
    <property type="molecule type" value="Genomic_DNA"/>
</dbReference>
<dbReference type="GO" id="GO:0071897">
    <property type="term" value="P:DNA biosynthetic process"/>
    <property type="evidence" value="ECO:0007669"/>
    <property type="project" value="UniProtKB-ARBA"/>
</dbReference>
<dbReference type="PANTHER" id="PTHR47331">
    <property type="entry name" value="PHD-TYPE DOMAIN-CONTAINING PROTEIN"/>
    <property type="match status" value="1"/>
</dbReference>
<feature type="domain" description="DUF5641" evidence="1">
    <location>
        <begin position="585"/>
        <end position="678"/>
    </location>
</feature>
<dbReference type="Pfam" id="PF05380">
    <property type="entry name" value="Peptidase_A17"/>
    <property type="match status" value="1"/>
</dbReference>
<gene>
    <name evidence="2" type="ORF">C7M84_002458</name>
</gene>